<evidence type="ECO:0000313" key="2">
    <source>
        <dbReference type="Proteomes" id="UP000479710"/>
    </source>
</evidence>
<comment type="caution">
    <text evidence="1">The sequence shown here is derived from an EMBL/GenBank/DDBJ whole genome shotgun (WGS) entry which is preliminary data.</text>
</comment>
<dbReference type="AlphaFoldDB" id="A0A6G1CZT1"/>
<accession>A0A6G1CZT1</accession>
<evidence type="ECO:0000313" key="1">
    <source>
        <dbReference type="EMBL" id="KAF0905968.1"/>
    </source>
</evidence>
<keyword evidence="2" id="KW-1185">Reference proteome</keyword>
<organism evidence="1 2">
    <name type="scientific">Oryza meyeriana var. granulata</name>
    <dbReference type="NCBI Taxonomy" id="110450"/>
    <lineage>
        <taxon>Eukaryota</taxon>
        <taxon>Viridiplantae</taxon>
        <taxon>Streptophyta</taxon>
        <taxon>Embryophyta</taxon>
        <taxon>Tracheophyta</taxon>
        <taxon>Spermatophyta</taxon>
        <taxon>Magnoliopsida</taxon>
        <taxon>Liliopsida</taxon>
        <taxon>Poales</taxon>
        <taxon>Poaceae</taxon>
        <taxon>BOP clade</taxon>
        <taxon>Oryzoideae</taxon>
        <taxon>Oryzeae</taxon>
        <taxon>Oryzinae</taxon>
        <taxon>Oryza</taxon>
        <taxon>Oryza meyeriana</taxon>
    </lineage>
</organism>
<name>A0A6G1CZT1_9ORYZ</name>
<gene>
    <name evidence="1" type="ORF">E2562_008990</name>
</gene>
<protein>
    <submittedName>
        <fullName evidence="1">Uncharacterized protein</fullName>
    </submittedName>
</protein>
<sequence>MVRAEVRLSQERDGKGWVIDGEAKLQGHPTCGMWPRHPTTAPFARSSLVSTDIGIRLGLTKKTCAIPGLDHDLRPCHPRAQPSPPTTPPSSSCSFFVSSICELKLSLRRHHQPARPCHLTHTVPGLVLAYFQR</sequence>
<proteinExistence type="predicted"/>
<dbReference type="Proteomes" id="UP000479710">
    <property type="component" value="Unassembled WGS sequence"/>
</dbReference>
<dbReference type="EMBL" id="SPHZ02000007">
    <property type="protein sequence ID" value="KAF0905968.1"/>
    <property type="molecule type" value="Genomic_DNA"/>
</dbReference>
<reference evidence="1 2" key="1">
    <citation type="submission" date="2019-11" db="EMBL/GenBank/DDBJ databases">
        <title>Whole genome sequence of Oryza granulata.</title>
        <authorList>
            <person name="Li W."/>
        </authorList>
    </citation>
    <scope>NUCLEOTIDE SEQUENCE [LARGE SCALE GENOMIC DNA]</scope>
    <source>
        <strain evidence="2">cv. Menghai</strain>
        <tissue evidence="1">Leaf</tissue>
    </source>
</reference>